<dbReference type="GO" id="GO:0005524">
    <property type="term" value="F:ATP binding"/>
    <property type="evidence" value="ECO:0007669"/>
    <property type="project" value="UniProtKB-KW"/>
</dbReference>
<evidence type="ECO:0000256" key="10">
    <source>
        <dbReference type="ARBA" id="ARBA00032441"/>
    </source>
</evidence>
<dbReference type="PANTHER" id="PTHR33540">
    <property type="entry name" value="TRNA THREONYLCARBAMOYLADENOSINE BIOSYNTHESIS PROTEIN TSAE"/>
    <property type="match status" value="1"/>
</dbReference>
<evidence type="ECO:0000256" key="2">
    <source>
        <dbReference type="ARBA" id="ARBA00007599"/>
    </source>
</evidence>
<dbReference type="SUPFAM" id="SSF52540">
    <property type="entry name" value="P-loop containing nucleoside triphosphate hydrolases"/>
    <property type="match status" value="1"/>
</dbReference>
<evidence type="ECO:0000256" key="3">
    <source>
        <dbReference type="ARBA" id="ARBA00019010"/>
    </source>
</evidence>
<dbReference type="Gene3D" id="3.40.50.300">
    <property type="entry name" value="P-loop containing nucleotide triphosphate hydrolases"/>
    <property type="match status" value="1"/>
</dbReference>
<comment type="caution">
    <text evidence="11">The sequence shown here is derived from an EMBL/GenBank/DDBJ whole genome shotgun (WGS) entry which is preliminary data.</text>
</comment>
<keyword evidence="8" id="KW-0067">ATP-binding</keyword>
<evidence type="ECO:0000256" key="1">
    <source>
        <dbReference type="ARBA" id="ARBA00004496"/>
    </source>
</evidence>
<evidence type="ECO:0000256" key="9">
    <source>
        <dbReference type="ARBA" id="ARBA00022842"/>
    </source>
</evidence>
<evidence type="ECO:0000256" key="7">
    <source>
        <dbReference type="ARBA" id="ARBA00022741"/>
    </source>
</evidence>
<dbReference type="AlphaFoldDB" id="A0A0L1JQ54"/>
<evidence type="ECO:0000313" key="11">
    <source>
        <dbReference type="EMBL" id="KNG93899.1"/>
    </source>
</evidence>
<dbReference type="GO" id="GO:0005737">
    <property type="term" value="C:cytoplasm"/>
    <property type="evidence" value="ECO:0007669"/>
    <property type="project" value="UniProtKB-SubCell"/>
</dbReference>
<evidence type="ECO:0000256" key="8">
    <source>
        <dbReference type="ARBA" id="ARBA00022840"/>
    </source>
</evidence>
<comment type="similarity">
    <text evidence="2">Belongs to the TsaE family.</text>
</comment>
<dbReference type="STRING" id="1317121.ATO11_10690"/>
<keyword evidence="6" id="KW-0479">Metal-binding</keyword>
<evidence type="ECO:0000256" key="6">
    <source>
        <dbReference type="ARBA" id="ARBA00022723"/>
    </source>
</evidence>
<organism evidence="11 12">
    <name type="scientific">Pseudaestuariivita atlantica</name>
    <dbReference type="NCBI Taxonomy" id="1317121"/>
    <lineage>
        <taxon>Bacteria</taxon>
        <taxon>Pseudomonadati</taxon>
        <taxon>Pseudomonadota</taxon>
        <taxon>Alphaproteobacteria</taxon>
        <taxon>Rhodobacterales</taxon>
        <taxon>Paracoccaceae</taxon>
        <taxon>Pseudaestuariivita</taxon>
    </lineage>
</organism>
<dbReference type="PATRIC" id="fig|1317121.7.peg.2813"/>
<dbReference type="CDD" id="cd02019">
    <property type="entry name" value="NK"/>
    <property type="match status" value="1"/>
</dbReference>
<protein>
    <recommendedName>
        <fullName evidence="3">tRNA threonylcarbamoyladenosine biosynthesis protein TsaE</fullName>
    </recommendedName>
    <alternativeName>
        <fullName evidence="10">t(6)A37 threonylcarbamoyladenosine biosynthesis protein TsaE</fullName>
    </alternativeName>
</protein>
<comment type="subcellular location">
    <subcellularLocation>
        <location evidence="1">Cytoplasm</location>
    </subcellularLocation>
</comment>
<dbReference type="NCBIfam" id="TIGR00150">
    <property type="entry name" value="T6A_YjeE"/>
    <property type="match status" value="1"/>
</dbReference>
<dbReference type="EMBL" id="AQQZ01000004">
    <property type="protein sequence ID" value="KNG93899.1"/>
    <property type="molecule type" value="Genomic_DNA"/>
</dbReference>
<evidence type="ECO:0000256" key="5">
    <source>
        <dbReference type="ARBA" id="ARBA00022694"/>
    </source>
</evidence>
<evidence type="ECO:0000256" key="4">
    <source>
        <dbReference type="ARBA" id="ARBA00022490"/>
    </source>
</evidence>
<dbReference type="InterPro" id="IPR027417">
    <property type="entry name" value="P-loop_NTPase"/>
</dbReference>
<keyword evidence="9" id="KW-0460">Magnesium</keyword>
<reference evidence="11 12" key="1">
    <citation type="journal article" date="2015" name="Int. J. Syst. Evol. Microbiol.">
        <title>Aestuariivita atlantica sp. nov., isolated from deep sea sediment of the Atlantic Ocean.</title>
        <authorList>
            <person name="Li G."/>
            <person name="Lai Q."/>
            <person name="Du Y."/>
            <person name="Liu X."/>
            <person name="Sun F."/>
            <person name="Shao Z."/>
        </authorList>
    </citation>
    <scope>NUCLEOTIDE SEQUENCE [LARGE SCALE GENOMIC DNA]</scope>
    <source>
        <strain evidence="11 12">22II-S11-z3</strain>
    </source>
</reference>
<sequence>MPDDRATEAFAQAWARVLRAGDVVLLEGGIGAGKTAFARALIQSRLAEPEDVPSPTFTLVQTYDTPDFEIWHCDLYRVSGPGEVIELGLEEAMETALCLIEWPERLGDLRPADAVTLTFAVDAEGSGRDVAVSGLAERWASRVPAWPA</sequence>
<dbReference type="InterPro" id="IPR003442">
    <property type="entry name" value="T6A_TsaE"/>
</dbReference>
<dbReference type="GO" id="GO:0002949">
    <property type="term" value="P:tRNA threonylcarbamoyladenosine modification"/>
    <property type="evidence" value="ECO:0007669"/>
    <property type="project" value="InterPro"/>
</dbReference>
<proteinExistence type="inferred from homology"/>
<keyword evidence="7" id="KW-0547">Nucleotide-binding</keyword>
<keyword evidence="4" id="KW-0963">Cytoplasm</keyword>
<dbReference type="Pfam" id="PF02367">
    <property type="entry name" value="TsaE"/>
    <property type="match status" value="1"/>
</dbReference>
<name>A0A0L1JQ54_9RHOB</name>
<accession>A0A0L1JQ54</accession>
<keyword evidence="5" id="KW-0819">tRNA processing</keyword>
<evidence type="ECO:0000313" key="12">
    <source>
        <dbReference type="Proteomes" id="UP000036938"/>
    </source>
</evidence>
<dbReference type="Proteomes" id="UP000036938">
    <property type="component" value="Unassembled WGS sequence"/>
</dbReference>
<keyword evidence="12" id="KW-1185">Reference proteome</keyword>
<gene>
    <name evidence="11" type="ORF">ATO11_10690</name>
</gene>
<dbReference type="GO" id="GO:0046872">
    <property type="term" value="F:metal ion binding"/>
    <property type="evidence" value="ECO:0007669"/>
    <property type="project" value="UniProtKB-KW"/>
</dbReference>
<dbReference type="PANTHER" id="PTHR33540:SF2">
    <property type="entry name" value="TRNA THREONYLCARBAMOYLADENOSINE BIOSYNTHESIS PROTEIN TSAE"/>
    <property type="match status" value="1"/>
</dbReference>